<organism evidence="1 2">
    <name type="scientific">Vitis vinifera</name>
    <name type="common">Grape</name>
    <dbReference type="NCBI Taxonomy" id="29760"/>
    <lineage>
        <taxon>Eukaryota</taxon>
        <taxon>Viridiplantae</taxon>
        <taxon>Streptophyta</taxon>
        <taxon>Embryophyta</taxon>
        <taxon>Tracheophyta</taxon>
        <taxon>Spermatophyta</taxon>
        <taxon>Magnoliopsida</taxon>
        <taxon>eudicotyledons</taxon>
        <taxon>Gunneridae</taxon>
        <taxon>Pentapetalae</taxon>
        <taxon>rosids</taxon>
        <taxon>Vitales</taxon>
        <taxon>Vitaceae</taxon>
        <taxon>Viteae</taxon>
        <taxon>Vitis</taxon>
    </lineage>
</organism>
<protein>
    <submittedName>
        <fullName evidence="1">Uncharacterized protein</fullName>
    </submittedName>
</protein>
<keyword evidence="2" id="KW-1185">Reference proteome</keyword>
<dbReference type="AlphaFoldDB" id="F6HFC2"/>
<dbReference type="HOGENOM" id="CLU_3419840_0_0_1"/>
<dbReference type="InParanoid" id="F6HFC2"/>
<dbReference type="PaxDb" id="29760-VIT_01s0011g05980.t01"/>
<reference evidence="2" key="1">
    <citation type="journal article" date="2007" name="Nature">
        <title>The grapevine genome sequence suggests ancestral hexaploidization in major angiosperm phyla.</title>
        <authorList>
            <consortium name="The French-Italian Public Consortium for Grapevine Genome Characterization."/>
            <person name="Jaillon O."/>
            <person name="Aury J.-M."/>
            <person name="Noel B."/>
            <person name="Policriti A."/>
            <person name="Clepet C."/>
            <person name="Casagrande A."/>
            <person name="Choisne N."/>
            <person name="Aubourg S."/>
            <person name="Vitulo N."/>
            <person name="Jubin C."/>
            <person name="Vezzi A."/>
            <person name="Legeai F."/>
            <person name="Hugueney P."/>
            <person name="Dasilva C."/>
            <person name="Horner D."/>
            <person name="Mica E."/>
            <person name="Jublot D."/>
            <person name="Poulain J."/>
            <person name="Bruyere C."/>
            <person name="Billault A."/>
            <person name="Segurens B."/>
            <person name="Gouyvenoux M."/>
            <person name="Ugarte E."/>
            <person name="Cattonaro F."/>
            <person name="Anthouard V."/>
            <person name="Vico V."/>
            <person name="Del Fabbro C."/>
            <person name="Alaux M."/>
            <person name="Di Gaspero G."/>
            <person name="Dumas V."/>
            <person name="Felice N."/>
            <person name="Paillard S."/>
            <person name="Juman I."/>
            <person name="Moroldo M."/>
            <person name="Scalabrin S."/>
            <person name="Canaguier A."/>
            <person name="Le Clainche I."/>
            <person name="Malacrida G."/>
            <person name="Durand E."/>
            <person name="Pesole G."/>
            <person name="Laucou V."/>
            <person name="Chatelet P."/>
            <person name="Merdinoglu D."/>
            <person name="Delledonne M."/>
            <person name="Pezzotti M."/>
            <person name="Lecharny A."/>
            <person name="Scarpelli C."/>
            <person name="Artiguenave F."/>
            <person name="Pe M.E."/>
            <person name="Valle G."/>
            <person name="Morgante M."/>
            <person name="Caboche M."/>
            <person name="Adam-Blondon A.-F."/>
            <person name="Weissenbach J."/>
            <person name="Quetier F."/>
            <person name="Wincker P."/>
        </authorList>
    </citation>
    <scope>NUCLEOTIDE SEQUENCE [LARGE SCALE GENOMIC DNA]</scope>
    <source>
        <strain evidence="2">cv. Pinot noir / PN40024</strain>
    </source>
</reference>
<dbReference type="Proteomes" id="UP000009183">
    <property type="component" value="Chromosome 1"/>
</dbReference>
<accession>F6HFC2</accession>
<evidence type="ECO:0000313" key="1">
    <source>
        <dbReference type="EMBL" id="CCB50771.1"/>
    </source>
</evidence>
<sequence>MIERHSSFQVSPALNFVLAYLGKMA</sequence>
<evidence type="ECO:0000313" key="2">
    <source>
        <dbReference type="Proteomes" id="UP000009183"/>
    </source>
</evidence>
<proteinExistence type="predicted"/>
<gene>
    <name evidence="1" type="ordered locus">VIT_01s0011g05980</name>
</gene>
<name>F6HFC2_VITVI</name>
<dbReference type="EMBL" id="FN595752">
    <property type="protein sequence ID" value="CCB50771.1"/>
    <property type="molecule type" value="Genomic_DNA"/>
</dbReference>